<gene>
    <name evidence="2" type="ORF">BDD16_004174</name>
</gene>
<comment type="caution">
    <text evidence="2">The sequence shown here is derived from an EMBL/GenBank/DDBJ whole genome shotgun (WGS) entry which is preliminary data.</text>
</comment>
<accession>A0A7Y9U7I8</accession>
<dbReference type="AlphaFoldDB" id="A0A7Y9U7I8"/>
<sequence>MKLVVLKGGDEAVPLAQCSRASPTSTRAPGAVALSGDGLHWVLINVSPSVATQLSTDARLLRHPGLPDAAVRAVVLTDAQVDHVTGLLGLRDGAPIHLYATPAVFEELTHALPVLPLLEHYCGVQWHVIPVAGESREAVFHIEGQPTLEFTAVATDGPLPRHAAQPASGEVGDTIALAVRDLVTGQRFFCARSLAAAGFEAVEWMQQADCLLLGDDRVDTWPDDGGAWTTGLDMLAQLDRVGARRKVLMAMPDWEAGPGRLRGELARHGVELAADRMEINL</sequence>
<proteinExistence type="predicted"/>
<dbReference type="Gene3D" id="3.60.15.10">
    <property type="entry name" value="Ribonuclease Z/Hydroxyacylglutathione hydrolase-like"/>
    <property type="match status" value="1"/>
</dbReference>
<organism evidence="2 3">
    <name type="scientific">Sphaerotilus montanus</name>
    <dbReference type="NCBI Taxonomy" id="522889"/>
    <lineage>
        <taxon>Bacteria</taxon>
        <taxon>Pseudomonadati</taxon>
        <taxon>Pseudomonadota</taxon>
        <taxon>Betaproteobacteria</taxon>
        <taxon>Burkholderiales</taxon>
        <taxon>Sphaerotilaceae</taxon>
        <taxon>Sphaerotilus</taxon>
    </lineage>
</organism>
<feature type="domain" description="Metallo-beta-lactamase" evidence="1">
    <location>
        <begin position="40"/>
        <end position="249"/>
    </location>
</feature>
<evidence type="ECO:0000313" key="2">
    <source>
        <dbReference type="EMBL" id="NYG35188.1"/>
    </source>
</evidence>
<name>A0A7Y9U7I8_9BURK</name>
<protein>
    <submittedName>
        <fullName evidence="2">Pyrroloquinoline quinone biosynthesis protein B</fullName>
    </submittedName>
</protein>
<dbReference type="InterPro" id="IPR036866">
    <property type="entry name" value="RibonucZ/Hydroxyglut_hydro"/>
</dbReference>
<keyword evidence="3" id="KW-1185">Reference proteome</keyword>
<reference evidence="2 3" key="1">
    <citation type="submission" date="2020-07" db="EMBL/GenBank/DDBJ databases">
        <title>Genomic Encyclopedia of Archaeal and Bacterial Type Strains, Phase II (KMG-II): from individual species to whole genera.</title>
        <authorList>
            <person name="Goeker M."/>
        </authorList>
    </citation>
    <scope>NUCLEOTIDE SEQUENCE [LARGE SCALE GENOMIC DNA]</scope>
    <source>
        <strain evidence="2 3">DSM 21226</strain>
    </source>
</reference>
<dbReference type="Pfam" id="PF12706">
    <property type="entry name" value="Lactamase_B_2"/>
    <property type="match status" value="1"/>
</dbReference>
<dbReference type="SUPFAM" id="SSF56281">
    <property type="entry name" value="Metallo-hydrolase/oxidoreductase"/>
    <property type="match status" value="1"/>
</dbReference>
<dbReference type="RefSeq" id="WP_179635729.1">
    <property type="nucleotide sequence ID" value="NZ_JACCFH010000001.1"/>
</dbReference>
<evidence type="ECO:0000313" key="3">
    <source>
        <dbReference type="Proteomes" id="UP000518288"/>
    </source>
</evidence>
<dbReference type="Proteomes" id="UP000518288">
    <property type="component" value="Unassembled WGS sequence"/>
</dbReference>
<evidence type="ECO:0000259" key="1">
    <source>
        <dbReference type="Pfam" id="PF12706"/>
    </source>
</evidence>
<dbReference type="InterPro" id="IPR001279">
    <property type="entry name" value="Metallo-B-lactamas"/>
</dbReference>
<dbReference type="EMBL" id="JACCFH010000001">
    <property type="protein sequence ID" value="NYG35188.1"/>
    <property type="molecule type" value="Genomic_DNA"/>
</dbReference>